<organism evidence="2 3">
    <name type="scientific">Deinococcus geothermalis (strain DSM 11300 / CIP 105573 / AG-3a)</name>
    <dbReference type="NCBI Taxonomy" id="319795"/>
    <lineage>
        <taxon>Bacteria</taxon>
        <taxon>Thermotogati</taxon>
        <taxon>Deinococcota</taxon>
        <taxon>Deinococci</taxon>
        <taxon>Deinococcales</taxon>
        <taxon>Deinococcaceae</taxon>
        <taxon>Deinococcus</taxon>
    </lineage>
</organism>
<evidence type="ECO:0008006" key="4">
    <source>
        <dbReference type="Google" id="ProtNLM"/>
    </source>
</evidence>
<feature type="transmembrane region" description="Helical" evidence="1">
    <location>
        <begin position="89"/>
        <end position="108"/>
    </location>
</feature>
<dbReference type="RefSeq" id="WP_012173382.1">
    <property type="nucleotide sequence ID" value="NC_009939.1"/>
</dbReference>
<reference evidence="2" key="1">
    <citation type="submission" date="2007-10" db="EMBL/GenBank/DDBJ databases">
        <title>Complete sequence of Plasmid2 pDGEO02 of Deinococcus geothermalis DSM 11300.</title>
        <authorList>
            <consortium name="US DOE Joint Genome Institute"/>
            <person name="Copeland A."/>
            <person name="Lucas S."/>
            <person name="Lapidus A."/>
            <person name="Barry K."/>
            <person name="Detter J.C."/>
            <person name="Glavina del Rio T."/>
            <person name="Hammon N."/>
            <person name="Israni S."/>
            <person name="Dalin E."/>
            <person name="Tice H."/>
            <person name="Pitluck S."/>
            <person name="Brettin T."/>
            <person name="Bruce D."/>
            <person name="Han C."/>
            <person name="Tapia R."/>
            <person name="Saunders E."/>
            <person name="Gilna P."/>
            <person name="Schmutz J."/>
            <person name="Larimer F."/>
            <person name="Land M."/>
            <person name="Hauser L."/>
            <person name="Kyrpides N."/>
            <person name="Kim E."/>
            <person name="Daly M.J."/>
            <person name="Fredrickson J.K."/>
            <person name="Makarova K.S."/>
            <person name="Gaidamakova E.K."/>
            <person name="Zhai M."/>
            <person name="Richardson P."/>
        </authorList>
    </citation>
    <scope>NUCLEOTIDE SEQUENCE [LARGE SCALE GENOMIC DNA]</scope>
    <source>
        <strain evidence="2">DSM 11300</strain>
        <plasmid evidence="2">pDGEO02</plasmid>
    </source>
</reference>
<accession>A8ZR91</accession>
<keyword evidence="1" id="KW-0472">Membrane</keyword>
<keyword evidence="2" id="KW-0614">Plasmid</keyword>
<sequence length="120" mass="12372">MKTTTLVRPASSRPFLLTMLITSLALILMTVLGSMAGATGLDTQLNPAATQICTNLNAIAKSAFVSVIALVMFVGGAAMIWLKIRGGMGLAAFGLIGFFVVKNLVPIAKSFGIVPAGITC</sequence>
<geneLocation type="plasmid" evidence="2 3">
    <name>pDGEO02</name>
</geneLocation>
<feature type="transmembrane region" description="Helical" evidence="1">
    <location>
        <begin position="64"/>
        <end position="82"/>
    </location>
</feature>
<keyword evidence="3" id="KW-1185">Reference proteome</keyword>
<name>A8ZR91_DEIGD</name>
<gene>
    <name evidence="2" type="ORF">Dgeo_2957</name>
</gene>
<keyword evidence="1" id="KW-1133">Transmembrane helix</keyword>
<dbReference type="HOGENOM" id="CLU_2045819_0_0_0"/>
<evidence type="ECO:0000313" key="2">
    <source>
        <dbReference type="EMBL" id="ABW35000.1"/>
    </source>
</evidence>
<keyword evidence="1" id="KW-0812">Transmembrane</keyword>
<dbReference type="KEGG" id="dge:Dgeo_2957"/>
<dbReference type="AlphaFoldDB" id="A8ZR91"/>
<evidence type="ECO:0000313" key="3">
    <source>
        <dbReference type="Proteomes" id="UP000002431"/>
    </source>
</evidence>
<evidence type="ECO:0000256" key="1">
    <source>
        <dbReference type="SAM" id="Phobius"/>
    </source>
</evidence>
<proteinExistence type="predicted"/>
<protein>
    <recommendedName>
        <fullName evidence="4">TrbC/VIRB2 family protein</fullName>
    </recommendedName>
</protein>
<dbReference type="Proteomes" id="UP000002431">
    <property type="component" value="Plasmid pDGEO02"/>
</dbReference>
<dbReference type="EMBL" id="CP000856">
    <property type="protein sequence ID" value="ABW35000.1"/>
    <property type="molecule type" value="Genomic_DNA"/>
</dbReference>